<name>V4TB41_CITCL</name>
<dbReference type="InterPro" id="IPR036925">
    <property type="entry name" value="TIF_IF2_dom3_sf"/>
</dbReference>
<feature type="compositionally biased region" description="Basic and acidic residues" evidence="13">
    <location>
        <begin position="300"/>
        <end position="311"/>
    </location>
</feature>
<dbReference type="NCBIfam" id="TIGR00231">
    <property type="entry name" value="small_GTP"/>
    <property type="match status" value="1"/>
</dbReference>
<evidence type="ECO:0000256" key="3">
    <source>
        <dbReference type="ARBA" id="ARBA00011986"/>
    </source>
</evidence>
<dbReference type="Pfam" id="PF00009">
    <property type="entry name" value="GTP_EFTU"/>
    <property type="match status" value="1"/>
</dbReference>
<dbReference type="Gene3D" id="2.40.30.10">
    <property type="entry name" value="Translation factors"/>
    <property type="match status" value="2"/>
</dbReference>
<protein>
    <recommendedName>
        <fullName evidence="4">Eukaryotic translation initiation factor 5B</fullName>
        <ecNumber evidence="3">3.6.5.3</ecNumber>
    </recommendedName>
    <alternativeName>
        <fullName evidence="12">Translation initiation factor IF-2</fullName>
    </alternativeName>
</protein>
<dbReference type="CDD" id="cd03703">
    <property type="entry name" value="aeIF5B_II"/>
    <property type="match status" value="1"/>
</dbReference>
<comment type="subcellular location">
    <subcellularLocation>
        <location evidence="1">Cytoplasm</location>
    </subcellularLocation>
</comment>
<evidence type="ECO:0000256" key="1">
    <source>
        <dbReference type="ARBA" id="ARBA00004496"/>
    </source>
</evidence>
<evidence type="ECO:0000313" key="15">
    <source>
        <dbReference type="EMBL" id="ESR46816.1"/>
    </source>
</evidence>
<keyword evidence="8" id="KW-0547">Nucleotide-binding</keyword>
<evidence type="ECO:0000256" key="10">
    <source>
        <dbReference type="ARBA" id="ARBA00022917"/>
    </source>
</evidence>
<feature type="compositionally biased region" description="Polar residues" evidence="13">
    <location>
        <begin position="285"/>
        <end position="298"/>
    </location>
</feature>
<feature type="region of interest" description="Disordered" evidence="13">
    <location>
        <begin position="283"/>
        <end position="323"/>
    </location>
</feature>
<dbReference type="NCBIfam" id="NF003078">
    <property type="entry name" value="PRK04004.1"/>
    <property type="match status" value="1"/>
</dbReference>
<dbReference type="EMBL" id="KI536799">
    <property type="protein sequence ID" value="ESR46816.1"/>
    <property type="molecule type" value="Genomic_DNA"/>
</dbReference>
<evidence type="ECO:0000256" key="5">
    <source>
        <dbReference type="ARBA" id="ARBA00022490"/>
    </source>
</evidence>
<dbReference type="FunFam" id="3.40.50.300:FF:000112">
    <property type="entry name" value="Eukaryotic translation initiation factor 5B"/>
    <property type="match status" value="1"/>
</dbReference>
<dbReference type="AlphaFoldDB" id="V4TB41"/>
<keyword evidence="9" id="KW-0378">Hydrolase</keyword>
<dbReference type="eggNOG" id="KOG1144">
    <property type="taxonomic scope" value="Eukaryota"/>
</dbReference>
<dbReference type="InterPro" id="IPR000795">
    <property type="entry name" value="T_Tr_GTP-bd_dom"/>
</dbReference>
<evidence type="ECO:0000256" key="8">
    <source>
        <dbReference type="ARBA" id="ARBA00022741"/>
    </source>
</evidence>
<dbReference type="InParanoid" id="V4TB41"/>
<dbReference type="SUPFAM" id="SSF52540">
    <property type="entry name" value="P-loop containing nucleoside triphosphate hydrolases"/>
    <property type="match status" value="1"/>
</dbReference>
<dbReference type="FunFam" id="3.40.50.10050:FF:000002">
    <property type="entry name" value="Eukaryotic translation initiation factor 5B"/>
    <property type="match status" value="1"/>
</dbReference>
<keyword evidence="11" id="KW-0342">GTP-binding</keyword>
<dbReference type="PRINTS" id="PR00315">
    <property type="entry name" value="ELONGATNFCT"/>
</dbReference>
<gene>
    <name evidence="15" type="ORF">CICLE_v10000191mg</name>
</gene>
<proteinExistence type="inferred from homology"/>
<dbReference type="PROSITE" id="PS51722">
    <property type="entry name" value="G_TR_2"/>
    <property type="match status" value="1"/>
</dbReference>
<dbReference type="Gramene" id="ESR46816">
    <property type="protein sequence ID" value="ESR46816"/>
    <property type="gene ID" value="CICLE_v10000191mg"/>
</dbReference>
<dbReference type="EC" id="3.6.5.3" evidence="3"/>
<dbReference type="GO" id="GO:0046872">
    <property type="term" value="F:metal ion binding"/>
    <property type="evidence" value="ECO:0007669"/>
    <property type="project" value="UniProtKB-KW"/>
</dbReference>
<dbReference type="Pfam" id="PF14578">
    <property type="entry name" value="GTP_EFTU_D4"/>
    <property type="match status" value="1"/>
</dbReference>
<organism evidence="15 16">
    <name type="scientific">Citrus clementina</name>
    <name type="common">Clementine</name>
    <name type="synonym">Citrus deliciosa x Citrus sinensis</name>
    <dbReference type="NCBI Taxonomy" id="85681"/>
    <lineage>
        <taxon>Eukaryota</taxon>
        <taxon>Viridiplantae</taxon>
        <taxon>Streptophyta</taxon>
        <taxon>Embryophyta</taxon>
        <taxon>Tracheophyta</taxon>
        <taxon>Spermatophyta</taxon>
        <taxon>Magnoliopsida</taxon>
        <taxon>eudicotyledons</taxon>
        <taxon>Gunneridae</taxon>
        <taxon>Pentapetalae</taxon>
        <taxon>rosids</taxon>
        <taxon>malvids</taxon>
        <taxon>Sapindales</taxon>
        <taxon>Rutaceae</taxon>
        <taxon>Aurantioideae</taxon>
        <taxon>Citrus</taxon>
    </lineage>
</organism>
<feature type="compositionally biased region" description="Basic and acidic residues" evidence="13">
    <location>
        <begin position="113"/>
        <end position="158"/>
    </location>
</feature>
<evidence type="ECO:0000256" key="11">
    <source>
        <dbReference type="ARBA" id="ARBA00023134"/>
    </source>
</evidence>
<dbReference type="InterPro" id="IPR005225">
    <property type="entry name" value="Small_GTP-bd"/>
</dbReference>
<feature type="region of interest" description="Disordered" evidence="13">
    <location>
        <begin position="106"/>
        <end position="170"/>
    </location>
</feature>
<feature type="region of interest" description="Disordered" evidence="13">
    <location>
        <begin position="25"/>
        <end position="92"/>
    </location>
</feature>
<dbReference type="InterPro" id="IPR023115">
    <property type="entry name" value="TIF_IF2_dom3"/>
</dbReference>
<dbReference type="CDD" id="cd01887">
    <property type="entry name" value="IF2_eIF5B"/>
    <property type="match status" value="1"/>
</dbReference>
<accession>V4TB41</accession>
<dbReference type="Proteomes" id="UP000030687">
    <property type="component" value="Unassembled WGS sequence"/>
</dbReference>
<dbReference type="InterPro" id="IPR015760">
    <property type="entry name" value="TIF_IF2"/>
</dbReference>
<keyword evidence="5" id="KW-0963">Cytoplasm</keyword>
<evidence type="ECO:0000256" key="9">
    <source>
        <dbReference type="ARBA" id="ARBA00022801"/>
    </source>
</evidence>
<dbReference type="OMA" id="PICFTRE"/>
<evidence type="ECO:0000256" key="13">
    <source>
        <dbReference type="SAM" id="MobiDB-lite"/>
    </source>
</evidence>
<keyword evidence="16" id="KW-1185">Reference proteome</keyword>
<dbReference type="FunFam" id="2.40.30.10:FF:000013">
    <property type="entry name" value="eukaryotic translation initiation factor 5B"/>
    <property type="match status" value="1"/>
</dbReference>
<keyword evidence="6" id="KW-0396">Initiation factor</keyword>
<feature type="compositionally biased region" description="Basic and acidic residues" evidence="13">
    <location>
        <begin position="33"/>
        <end position="51"/>
    </location>
</feature>
<dbReference type="Gene3D" id="3.40.50.10050">
    <property type="entry name" value="Translation initiation factor IF- 2, domain 3"/>
    <property type="match status" value="1"/>
</dbReference>
<evidence type="ECO:0000256" key="7">
    <source>
        <dbReference type="ARBA" id="ARBA00022723"/>
    </source>
</evidence>
<dbReference type="InterPro" id="IPR029459">
    <property type="entry name" value="EFTU-type"/>
</dbReference>
<dbReference type="SUPFAM" id="SSF52156">
    <property type="entry name" value="Initiation factor IF2/eIF5b, domain 3"/>
    <property type="match status" value="1"/>
</dbReference>
<feature type="compositionally biased region" description="Acidic residues" evidence="13">
    <location>
        <begin position="215"/>
        <end position="225"/>
    </location>
</feature>
<dbReference type="Gene3D" id="3.40.50.300">
    <property type="entry name" value="P-loop containing nucleotide triphosphate hydrolases"/>
    <property type="match status" value="1"/>
</dbReference>
<dbReference type="GO" id="GO:0003743">
    <property type="term" value="F:translation initiation factor activity"/>
    <property type="evidence" value="ECO:0007669"/>
    <property type="project" value="UniProtKB-KW"/>
</dbReference>
<dbReference type="GO" id="GO:0005739">
    <property type="term" value="C:mitochondrion"/>
    <property type="evidence" value="ECO:0007669"/>
    <property type="project" value="TreeGrafter"/>
</dbReference>
<evidence type="ECO:0000256" key="6">
    <source>
        <dbReference type="ARBA" id="ARBA00022540"/>
    </source>
</evidence>
<keyword evidence="7" id="KW-0479">Metal-binding</keyword>
<dbReference type="Pfam" id="PF11987">
    <property type="entry name" value="IF-2"/>
    <property type="match status" value="1"/>
</dbReference>
<evidence type="ECO:0000256" key="4">
    <source>
        <dbReference type="ARBA" id="ARBA00013824"/>
    </source>
</evidence>
<feature type="region of interest" description="Disordered" evidence="13">
    <location>
        <begin position="207"/>
        <end position="229"/>
    </location>
</feature>
<reference evidence="15 16" key="1">
    <citation type="submission" date="2013-10" db="EMBL/GenBank/DDBJ databases">
        <authorList>
            <consortium name="International Citrus Genome Consortium"/>
            <person name="Jenkins J."/>
            <person name="Schmutz J."/>
            <person name="Prochnik S."/>
            <person name="Rokhsar D."/>
            <person name="Gmitter F."/>
            <person name="Ollitrault P."/>
            <person name="Machado M."/>
            <person name="Talon M."/>
            <person name="Wincker P."/>
            <person name="Jaillon O."/>
            <person name="Morgante M."/>
        </authorList>
    </citation>
    <scope>NUCLEOTIDE SEQUENCE</scope>
    <source>
        <strain evidence="16">cv. Clemenules</strain>
    </source>
</reference>
<evidence type="ECO:0000313" key="16">
    <source>
        <dbReference type="Proteomes" id="UP000030687"/>
    </source>
</evidence>
<dbReference type="KEGG" id="cic:CICLE_v10000191mg"/>
<dbReference type="GO" id="GO:0003924">
    <property type="term" value="F:GTPase activity"/>
    <property type="evidence" value="ECO:0007669"/>
    <property type="project" value="InterPro"/>
</dbReference>
<dbReference type="GO" id="GO:0005525">
    <property type="term" value="F:GTP binding"/>
    <property type="evidence" value="ECO:0007669"/>
    <property type="project" value="UniProtKB-KW"/>
</dbReference>
<sequence>MGQKKRTFFEEEDDIDKILAEFSKMEVSATPPLEEKVEVRPQPRPKEESARTNRNRKRKEKQKEKKAAAAAEKQEMETEAEEPQKIKAPNKRLEFIRAEIDRRNHAIQKRLREKGEQKRQEELDRQAEEAKLRKKEKEKEKKQKAKQREQQRQLESRRNQLQANAVKQYAEVEESVKANKKHLEQQKMSPNDSWTKFFTVENNLEIADASKEIGPEEEEEDTNEEWDAKTMDDFTFTFNDTFDDEEVDSVQVKKKIKSSVLSPNDAGPAVANPKFAIKKAIPLQPENSQDTETKNSQPEVADKTRKKDATAKNKTPSADATFKQAEENLRSPICCILGHVDAGKTRLLDCIRGTNVQEGEAGGITQQIGATYFPVENIQKRTEKLNADAKLKVPGLLVVDTPGHESFTNLRSWGPGLCDIAILVVDIMDGIKPQTIESLDLLKERSVDFIIALSKADKLYGWKSCKNAPIKKALEQQSKDVEDEFKMRLRNIITQFKEQGLNTELYYKNKEMGKTFSIVPTSAISGEGIPDLLLVLVNWTQKTMVKKLAFRNEVQCTILEVKVCEGYGTTIDVVLINGVLHEGDKIVEPIDTKIQALLTPHPMKELRVKGVYQHHKEIKAAQGIKITAQRFYIIMQGLQDAIAGTSLYVVGPNDDLEDVKKAAMEEMKSVTEAASEGMKSVMSKVDKTCEGVCMQASTWGSLEALLAFFISSKMSIPVRDISIGPVHKKDVVTASIMLDKKKEYAAILAFDLKVTPEAQELANKLGVKIFNADTIYHLYNQFEAYIKNVMEMKKREVAADAVFPCVLKISLIFRRKDPVILGIVVLEGMVKVGTPICFTRENELIDVGRVASIKNNDKPVDVAKKGQEVSIKIEGGNSEEMQKNFFRNFGVGDELVSHISRRSIDLLKAYYKDDMSRKDWNLVKVLKKIFKIP</sequence>
<dbReference type="STRING" id="85681.V4TB41"/>
<comment type="similarity">
    <text evidence="2">Belongs to the TRAFAC class translation factor GTPase superfamily. Classic translation factor GTPase family. IF-2 subfamily.</text>
</comment>
<dbReference type="InterPro" id="IPR027417">
    <property type="entry name" value="P-loop_NTPase"/>
</dbReference>
<dbReference type="InterPro" id="IPR009000">
    <property type="entry name" value="Transl_B-barrel_sf"/>
</dbReference>
<evidence type="ECO:0000256" key="12">
    <source>
        <dbReference type="ARBA" id="ARBA00032478"/>
    </source>
</evidence>
<dbReference type="PANTHER" id="PTHR43381:SF4">
    <property type="entry name" value="EUKARYOTIC TRANSLATION INITIATION FACTOR 5B"/>
    <property type="match status" value="1"/>
</dbReference>
<evidence type="ECO:0000256" key="2">
    <source>
        <dbReference type="ARBA" id="ARBA00007733"/>
    </source>
</evidence>
<keyword evidence="10" id="KW-0648">Protein biosynthesis</keyword>
<evidence type="ECO:0000259" key="14">
    <source>
        <dbReference type="PROSITE" id="PS51722"/>
    </source>
</evidence>
<feature type="domain" description="Tr-type G" evidence="14">
    <location>
        <begin position="329"/>
        <end position="545"/>
    </location>
</feature>
<dbReference type="PANTHER" id="PTHR43381">
    <property type="entry name" value="TRANSLATION INITIATION FACTOR IF-2-RELATED"/>
    <property type="match status" value="1"/>
</dbReference>
<feature type="compositionally biased region" description="Basic and acidic residues" evidence="13">
    <location>
        <begin position="61"/>
        <end position="76"/>
    </location>
</feature>
<dbReference type="SUPFAM" id="SSF50447">
    <property type="entry name" value="Translation proteins"/>
    <property type="match status" value="1"/>
</dbReference>